<dbReference type="Proteomes" id="UP000663836">
    <property type="component" value="Unassembled WGS sequence"/>
</dbReference>
<keyword evidence="1" id="KW-0175">Coiled coil</keyword>
<dbReference type="EMBL" id="CAJNOT010001445">
    <property type="protein sequence ID" value="CAF1200476.1"/>
    <property type="molecule type" value="Genomic_DNA"/>
</dbReference>
<dbReference type="AlphaFoldDB" id="A0A814WEV0"/>
<evidence type="ECO:0000256" key="2">
    <source>
        <dbReference type="SAM" id="MobiDB-lite"/>
    </source>
</evidence>
<feature type="coiled-coil region" evidence="1">
    <location>
        <begin position="768"/>
        <end position="867"/>
    </location>
</feature>
<sequence length="1077" mass="128108">MANSNSIQGPSNNSDEPKLTNEHEQIFLNNDELRLRNREQLIEKLERVIQEKNASIVKLEEREQYLEDTLKKRNIEFQILEENLRQYEDKTRTFEQLHQLQLQTFEKTIRDCQIENERLCEHINDLTKELNGKASVNAINQEKILAFDRIVADTQLWRQKLDTYKATIEQREETIVNLKKEIDESHRKKQTNSHFEDDSLRLQITSLQNTLRDRDNEIKQLKLTLRRVRDTLQSNHLSHENRWKSCDEDIGRIRSPTKSFQNKRTISPSIHDSSSPLDIEFLKTKFHTLTDRLNNVQQLLVKRDNQIITLKKVHDKRWLRLKYLQKQYRLLKNELQSYTDDEILQTNSKNDFFYRKAIHKTKNGCSVCNDHRWKKQTGNNRKLLKQEDDDNVWNEVTKLRRENAKLTNENLSLQEKVDLQEVEINEQINIIDELHNEIRRINDKDEQIQSTYITTSNNEQEHLIEELDKKIYELETERTCLIFENERLKTNYDLCNDEKQHLIQQKIQINNELKQLKLRTLSLQDQIYKLKRTNQTDNNTDLISKPMLTIKRRTIKKKPKKSTITTITTKSCLELLLDQNSTLIDDLQNESLVSNRRQDHSCSLCDHQSENSFRQRKRRSSISLILPRPRCGPFKRNSTTKNRLTTPLKYFNITRKQSTPLSIQKTPPIRISTLRKRIEQLENDLADSQKENEHLNQRLMTTLSRINILKTTNQKLIIECDKFKNNHLNQSKFHNYDSTNIDHSINTDNLYERLKNTSFDAAQQRKLNKTLQIDNELLNKNLQSLTEKLTHTERDIVGKRLLIENYKTRLNEMETSLNRSNDKNINENDEERVKSLTGTIEKLRITIDSYKNRLQAVTREKHDLDSRYTQLVDEHQKLKIRFEDIQTKFRLNDQQLRQIRLNNEQLNQELLTSRQQSEQQLLTLNTKSQDSLKKITLELDRTLQCSNEYERFINDLLHEMIRRSVQMNEKLKHTREHQKQRESLSMTFPGYDTAMSTASKILNLTQDDLDEIMSIADESFQANIKDDSIDKNEKIRQKVSKLLVTREECASKLLKIFSKKLDEIQTIDRELATIRNI</sequence>
<evidence type="ECO:0000313" key="4">
    <source>
        <dbReference type="EMBL" id="CAF3715715.1"/>
    </source>
</evidence>
<dbReference type="Proteomes" id="UP000663864">
    <property type="component" value="Unassembled WGS sequence"/>
</dbReference>
<proteinExistence type="predicted"/>
<dbReference type="PANTHER" id="PTHR18957">
    <property type="entry name" value="CENTLEIN"/>
    <property type="match status" value="1"/>
</dbReference>
<dbReference type="EMBL" id="CAJOBD010000759">
    <property type="protein sequence ID" value="CAF3715715.1"/>
    <property type="molecule type" value="Genomic_DNA"/>
</dbReference>
<comment type="caution">
    <text evidence="3">The sequence shown here is derived from an EMBL/GenBank/DDBJ whole genome shotgun (WGS) entry which is preliminary data.</text>
</comment>
<feature type="coiled-coil region" evidence="1">
    <location>
        <begin position="28"/>
        <end position="129"/>
    </location>
</feature>
<feature type="region of interest" description="Disordered" evidence="2">
    <location>
        <begin position="1"/>
        <end position="20"/>
    </location>
</feature>
<evidence type="ECO:0000256" key="1">
    <source>
        <dbReference type="SAM" id="Coils"/>
    </source>
</evidence>
<evidence type="ECO:0000313" key="3">
    <source>
        <dbReference type="EMBL" id="CAF1200476.1"/>
    </source>
</evidence>
<reference evidence="3" key="1">
    <citation type="submission" date="2021-02" db="EMBL/GenBank/DDBJ databases">
        <authorList>
            <person name="Nowell W R."/>
        </authorList>
    </citation>
    <scope>NUCLEOTIDE SEQUENCE</scope>
</reference>
<organism evidence="3 5">
    <name type="scientific">Rotaria sordida</name>
    <dbReference type="NCBI Taxonomy" id="392033"/>
    <lineage>
        <taxon>Eukaryota</taxon>
        <taxon>Metazoa</taxon>
        <taxon>Spiralia</taxon>
        <taxon>Gnathifera</taxon>
        <taxon>Rotifera</taxon>
        <taxon>Eurotatoria</taxon>
        <taxon>Bdelloidea</taxon>
        <taxon>Philodinida</taxon>
        <taxon>Philodinidae</taxon>
        <taxon>Rotaria</taxon>
    </lineage>
</organism>
<gene>
    <name evidence="4" type="ORF">JBS370_LOCUS10458</name>
    <name evidence="3" type="ORF">ZHD862_LOCUS22813</name>
</gene>
<name>A0A814WEV0_9BILA</name>
<feature type="coiled-coil region" evidence="1">
    <location>
        <begin position="396"/>
        <end position="519"/>
    </location>
</feature>
<feature type="compositionally biased region" description="Polar residues" evidence="2">
    <location>
        <begin position="1"/>
        <end position="14"/>
    </location>
</feature>
<dbReference type="GO" id="GO:0010457">
    <property type="term" value="P:centriole-centriole cohesion"/>
    <property type="evidence" value="ECO:0007669"/>
    <property type="project" value="TreeGrafter"/>
</dbReference>
<feature type="coiled-coil region" evidence="1">
    <location>
        <begin position="161"/>
        <end position="231"/>
    </location>
</feature>
<evidence type="ECO:0000313" key="5">
    <source>
        <dbReference type="Proteomes" id="UP000663864"/>
    </source>
</evidence>
<dbReference type="GO" id="GO:0005813">
    <property type="term" value="C:centrosome"/>
    <property type="evidence" value="ECO:0007669"/>
    <property type="project" value="TreeGrafter"/>
</dbReference>
<dbReference type="GO" id="GO:0005814">
    <property type="term" value="C:centriole"/>
    <property type="evidence" value="ECO:0007669"/>
    <property type="project" value="TreeGrafter"/>
</dbReference>
<feature type="coiled-coil region" evidence="1">
    <location>
        <begin position="671"/>
        <end position="698"/>
    </location>
</feature>
<dbReference type="PANTHER" id="PTHR18957:SF0">
    <property type="entry name" value="CENTLEIN"/>
    <property type="match status" value="1"/>
</dbReference>
<dbReference type="InterPro" id="IPR038810">
    <property type="entry name" value="CNTLN"/>
</dbReference>
<accession>A0A814WEV0</accession>
<protein>
    <submittedName>
        <fullName evidence="3">Uncharacterized protein</fullName>
    </submittedName>
</protein>